<feature type="region of interest" description="Disordered" evidence="13">
    <location>
        <begin position="16"/>
        <end position="45"/>
    </location>
</feature>
<dbReference type="InterPro" id="IPR036398">
    <property type="entry name" value="CA_dom_sf"/>
</dbReference>
<sequence>MRSAVEERWFYPRWKRGVSSDGPDKRPLAEPYTYDQNPENGPEGWSKLDHQWKICNHGKLQSPIDLTRGRVSRVHDEAWKIHHKPAEAVIMSRGHDIMVSWKGDAGKMMIDHTEFKLVQCHWHSPSEHTINRTRYDMELHMVHTSAEGQTAVIAVLYKLGRPNEFLTTLQNEIKTVGKEEKKLGIVDPRTIGFHTDKFYRYVGSLTAPPCTEGVIWTVVKKVNTVSMEQLAALREAVDDGFERNSRPVQDTNGRSVWLYETNV</sequence>
<dbReference type="InterPro" id="IPR001148">
    <property type="entry name" value="CA_dom"/>
</dbReference>
<comment type="similarity">
    <text evidence="4">Belongs to the alpha-class carbonic anhydrase family.</text>
</comment>
<comment type="cofactor">
    <cofactor evidence="1 12">
        <name>Zn(2+)</name>
        <dbReference type="ChEBI" id="CHEBI:29105"/>
    </cofactor>
</comment>
<protein>
    <recommendedName>
        <fullName evidence="5 12">Carbonic anhydrase</fullName>
        <ecNumber evidence="5 12">4.2.1.1</ecNumber>
    </recommendedName>
</protein>
<evidence type="ECO:0000256" key="1">
    <source>
        <dbReference type="ARBA" id="ARBA00001947"/>
    </source>
</evidence>
<dbReference type="GO" id="GO:0004089">
    <property type="term" value="F:carbonate dehydratase activity"/>
    <property type="evidence" value="ECO:0007669"/>
    <property type="project" value="UniProtKB-UniRule"/>
</dbReference>
<dbReference type="EC" id="4.2.1.1" evidence="5 12"/>
<dbReference type="Gene3D" id="3.10.200.10">
    <property type="entry name" value="Alpha carbonic anhydrase"/>
    <property type="match status" value="1"/>
</dbReference>
<dbReference type="Gramene" id="CDY56563">
    <property type="protein sequence ID" value="CDY56563"/>
    <property type="gene ID" value="GSBRNA2T00019740001"/>
</dbReference>
<dbReference type="GO" id="GO:0016836">
    <property type="term" value="F:hydro-lyase activity"/>
    <property type="evidence" value="ECO:0000318"/>
    <property type="project" value="GO_Central"/>
</dbReference>
<keyword evidence="8 12" id="KW-0862">Zinc</keyword>
<evidence type="ECO:0000256" key="3">
    <source>
        <dbReference type="ARBA" id="ARBA00004470"/>
    </source>
</evidence>
<dbReference type="InterPro" id="IPR023561">
    <property type="entry name" value="Carbonic_anhydrase_a-class"/>
</dbReference>
<evidence type="ECO:0000259" key="14">
    <source>
        <dbReference type="PROSITE" id="PS51144"/>
    </source>
</evidence>
<dbReference type="CDD" id="cd03124">
    <property type="entry name" value="alpha_CA_prokaryotic_like"/>
    <property type="match status" value="1"/>
</dbReference>
<keyword evidence="9" id="KW-0325">Glycoprotein</keyword>
<dbReference type="GO" id="GO:0008270">
    <property type="term" value="F:zinc ion binding"/>
    <property type="evidence" value="ECO:0007669"/>
    <property type="project" value="UniProtKB-UniRule"/>
</dbReference>
<gene>
    <name evidence="15" type="primary">BnaCnng30610D</name>
    <name evidence="15" type="ORF">GSBRNA2T00019740001</name>
</gene>
<proteinExistence type="inferred from homology"/>
<keyword evidence="7" id="KW-0732">Signal</keyword>
<dbReference type="SMART" id="SM01057">
    <property type="entry name" value="Carb_anhydrase"/>
    <property type="match status" value="1"/>
</dbReference>
<dbReference type="InterPro" id="IPR041891">
    <property type="entry name" value="Alpha_CA_prokaryot-like"/>
</dbReference>
<feature type="domain" description="Alpha-carbonic anhydrase" evidence="14">
    <location>
        <begin position="30"/>
        <end position="260"/>
    </location>
</feature>
<dbReference type="Proteomes" id="UP000028999">
    <property type="component" value="Unassembled WGS sequence"/>
</dbReference>
<evidence type="ECO:0000313" key="16">
    <source>
        <dbReference type="Proteomes" id="UP000028999"/>
    </source>
</evidence>
<dbReference type="OMA" id="YSEGVEW"/>
<dbReference type="PANTHER" id="PTHR18952:SF229">
    <property type="entry name" value="CARBONIC ANHYDRASE"/>
    <property type="match status" value="1"/>
</dbReference>
<keyword evidence="16" id="KW-1185">Reference proteome</keyword>
<dbReference type="STRING" id="3708.A0A078IXD7"/>
<evidence type="ECO:0000313" key="15">
    <source>
        <dbReference type="EMBL" id="CDY56563.1"/>
    </source>
</evidence>
<evidence type="ECO:0000256" key="12">
    <source>
        <dbReference type="RuleBase" id="RU367011"/>
    </source>
</evidence>
<dbReference type="AlphaFoldDB" id="A0A078IXD7"/>
<keyword evidence="6 12" id="KW-0479">Metal-binding</keyword>
<keyword evidence="10 12" id="KW-0456">Lyase</keyword>
<evidence type="ECO:0000256" key="5">
    <source>
        <dbReference type="ARBA" id="ARBA00012925"/>
    </source>
</evidence>
<organism evidence="15 16">
    <name type="scientific">Brassica napus</name>
    <name type="common">Rape</name>
    <dbReference type="NCBI Taxonomy" id="3708"/>
    <lineage>
        <taxon>Eukaryota</taxon>
        <taxon>Viridiplantae</taxon>
        <taxon>Streptophyta</taxon>
        <taxon>Embryophyta</taxon>
        <taxon>Tracheophyta</taxon>
        <taxon>Spermatophyta</taxon>
        <taxon>Magnoliopsida</taxon>
        <taxon>eudicotyledons</taxon>
        <taxon>Gunneridae</taxon>
        <taxon>Pentapetalae</taxon>
        <taxon>rosids</taxon>
        <taxon>malvids</taxon>
        <taxon>Brassicales</taxon>
        <taxon>Brassicaceae</taxon>
        <taxon>Brassiceae</taxon>
        <taxon>Brassica</taxon>
    </lineage>
</organism>
<name>A0A078IXD7_BRANA</name>
<evidence type="ECO:0000256" key="11">
    <source>
        <dbReference type="ARBA" id="ARBA00048348"/>
    </source>
</evidence>
<evidence type="ECO:0000256" key="6">
    <source>
        <dbReference type="ARBA" id="ARBA00022723"/>
    </source>
</evidence>
<dbReference type="SUPFAM" id="SSF51069">
    <property type="entry name" value="Carbonic anhydrase"/>
    <property type="match status" value="1"/>
</dbReference>
<dbReference type="Pfam" id="PF00194">
    <property type="entry name" value="Carb_anhydrase"/>
    <property type="match status" value="1"/>
</dbReference>
<accession>A0A078IXD7</accession>
<evidence type="ECO:0000256" key="4">
    <source>
        <dbReference type="ARBA" id="ARBA00006365"/>
    </source>
</evidence>
<evidence type="ECO:0000256" key="8">
    <source>
        <dbReference type="ARBA" id="ARBA00022833"/>
    </source>
</evidence>
<dbReference type="InterPro" id="IPR018338">
    <property type="entry name" value="Carbonic_anhydrase_a-class_CS"/>
</dbReference>
<comment type="function">
    <text evidence="2 12">Reversible hydration of carbon dioxide.</text>
</comment>
<evidence type="ECO:0000256" key="13">
    <source>
        <dbReference type="SAM" id="MobiDB-lite"/>
    </source>
</evidence>
<comment type="catalytic activity">
    <reaction evidence="11 12">
        <text>hydrogencarbonate + H(+) = CO2 + H2O</text>
        <dbReference type="Rhea" id="RHEA:10748"/>
        <dbReference type="ChEBI" id="CHEBI:15377"/>
        <dbReference type="ChEBI" id="CHEBI:15378"/>
        <dbReference type="ChEBI" id="CHEBI:16526"/>
        <dbReference type="ChEBI" id="CHEBI:17544"/>
        <dbReference type="EC" id="4.2.1.1"/>
    </reaction>
</comment>
<evidence type="ECO:0000256" key="10">
    <source>
        <dbReference type="ARBA" id="ARBA00023239"/>
    </source>
</evidence>
<dbReference type="PaxDb" id="3708-A0A078IXD7"/>
<evidence type="ECO:0000256" key="9">
    <source>
        <dbReference type="ARBA" id="ARBA00023180"/>
    </source>
</evidence>
<evidence type="ECO:0000256" key="7">
    <source>
        <dbReference type="ARBA" id="ARBA00022729"/>
    </source>
</evidence>
<evidence type="ECO:0000256" key="2">
    <source>
        <dbReference type="ARBA" id="ARBA00002904"/>
    </source>
</evidence>
<comment type="similarity">
    <text evidence="12">Belongs to the alpha-carbonic anhydrase family.</text>
</comment>
<reference evidence="15 16" key="1">
    <citation type="journal article" date="2014" name="Science">
        <title>Plant genetics. Early allopolyploid evolution in the post-Neolithic Brassica napus oilseed genome.</title>
        <authorList>
            <person name="Chalhoub B."/>
            <person name="Denoeud F."/>
            <person name="Liu S."/>
            <person name="Parkin I.A."/>
            <person name="Tang H."/>
            <person name="Wang X."/>
            <person name="Chiquet J."/>
            <person name="Belcram H."/>
            <person name="Tong C."/>
            <person name="Samans B."/>
            <person name="Correa M."/>
            <person name="Da Silva C."/>
            <person name="Just J."/>
            <person name="Falentin C."/>
            <person name="Koh C.S."/>
            <person name="Le Clainche I."/>
            <person name="Bernard M."/>
            <person name="Bento P."/>
            <person name="Noel B."/>
            <person name="Labadie K."/>
            <person name="Alberti A."/>
            <person name="Charles M."/>
            <person name="Arnaud D."/>
            <person name="Guo H."/>
            <person name="Daviaud C."/>
            <person name="Alamery S."/>
            <person name="Jabbari K."/>
            <person name="Zhao M."/>
            <person name="Edger P.P."/>
            <person name="Chelaifa H."/>
            <person name="Tack D."/>
            <person name="Lassalle G."/>
            <person name="Mestiri I."/>
            <person name="Schnel N."/>
            <person name="Le Paslier M.C."/>
            <person name="Fan G."/>
            <person name="Renault V."/>
            <person name="Bayer P.E."/>
            <person name="Golicz A.A."/>
            <person name="Manoli S."/>
            <person name="Lee T.H."/>
            <person name="Thi V.H."/>
            <person name="Chalabi S."/>
            <person name="Hu Q."/>
            <person name="Fan C."/>
            <person name="Tollenaere R."/>
            <person name="Lu Y."/>
            <person name="Battail C."/>
            <person name="Shen J."/>
            <person name="Sidebottom C.H."/>
            <person name="Wang X."/>
            <person name="Canaguier A."/>
            <person name="Chauveau A."/>
            <person name="Berard A."/>
            <person name="Deniot G."/>
            <person name="Guan M."/>
            <person name="Liu Z."/>
            <person name="Sun F."/>
            <person name="Lim Y.P."/>
            <person name="Lyons E."/>
            <person name="Town C.D."/>
            <person name="Bancroft I."/>
            <person name="Wang X."/>
            <person name="Meng J."/>
            <person name="Ma J."/>
            <person name="Pires J.C."/>
            <person name="King G.J."/>
            <person name="Brunel D."/>
            <person name="Delourme R."/>
            <person name="Renard M."/>
            <person name="Aury J.M."/>
            <person name="Adams K.L."/>
            <person name="Batley J."/>
            <person name="Snowdon R.J."/>
            <person name="Tost J."/>
            <person name="Edwards D."/>
            <person name="Zhou Y."/>
            <person name="Hua W."/>
            <person name="Sharpe A.G."/>
            <person name="Paterson A.H."/>
            <person name="Guan C."/>
            <person name="Wincker P."/>
        </authorList>
    </citation>
    <scope>NUCLEOTIDE SEQUENCE [LARGE SCALE GENOMIC DNA]</scope>
    <source>
        <strain evidence="16">cv. Darmor-bzh</strain>
    </source>
</reference>
<dbReference type="PROSITE" id="PS51144">
    <property type="entry name" value="ALPHA_CA_2"/>
    <property type="match status" value="1"/>
</dbReference>
<dbReference type="FunFam" id="3.10.200.10:FF:000007">
    <property type="entry name" value="Alpha carbonic anhydrase 3"/>
    <property type="match status" value="1"/>
</dbReference>
<comment type="subcellular location">
    <subcellularLocation>
        <location evidence="3">Plastid</location>
        <location evidence="3">Chloroplast stroma</location>
    </subcellularLocation>
</comment>
<dbReference type="PANTHER" id="PTHR18952">
    <property type="entry name" value="CARBONIC ANHYDRASE"/>
    <property type="match status" value="1"/>
</dbReference>
<dbReference type="EMBL" id="LK033499">
    <property type="protein sequence ID" value="CDY56563.1"/>
    <property type="molecule type" value="Genomic_DNA"/>
</dbReference>
<dbReference type="PROSITE" id="PS00162">
    <property type="entry name" value="ALPHA_CA_1"/>
    <property type="match status" value="1"/>
</dbReference>
<dbReference type="GO" id="GO:0009570">
    <property type="term" value="C:chloroplast stroma"/>
    <property type="evidence" value="ECO:0007669"/>
    <property type="project" value="UniProtKB-SubCell"/>
</dbReference>